<organism evidence="1 2">
    <name type="scientific">Oryza meyeriana var. granulata</name>
    <dbReference type="NCBI Taxonomy" id="110450"/>
    <lineage>
        <taxon>Eukaryota</taxon>
        <taxon>Viridiplantae</taxon>
        <taxon>Streptophyta</taxon>
        <taxon>Embryophyta</taxon>
        <taxon>Tracheophyta</taxon>
        <taxon>Spermatophyta</taxon>
        <taxon>Magnoliopsida</taxon>
        <taxon>Liliopsida</taxon>
        <taxon>Poales</taxon>
        <taxon>Poaceae</taxon>
        <taxon>BOP clade</taxon>
        <taxon>Oryzoideae</taxon>
        <taxon>Oryzeae</taxon>
        <taxon>Oryzinae</taxon>
        <taxon>Oryza</taxon>
        <taxon>Oryza meyeriana</taxon>
    </lineage>
</organism>
<evidence type="ECO:0000313" key="2">
    <source>
        <dbReference type="Proteomes" id="UP000479710"/>
    </source>
</evidence>
<sequence>MTPQLNQEKVQDQGNNVQVKTAAVESISSMIKRFCGTMFYGQGPKPMQTALQTKEDFRKDRLTFETSKNRRYLPMMTSNVDEL</sequence>
<accession>A0A6G1CPE3</accession>
<reference evidence="1 2" key="1">
    <citation type="submission" date="2019-11" db="EMBL/GenBank/DDBJ databases">
        <title>Whole genome sequence of Oryza granulata.</title>
        <authorList>
            <person name="Li W."/>
        </authorList>
    </citation>
    <scope>NUCLEOTIDE SEQUENCE [LARGE SCALE GENOMIC DNA]</scope>
    <source>
        <strain evidence="2">cv. Menghai</strain>
        <tissue evidence="1">Leaf</tissue>
    </source>
</reference>
<name>A0A6G1CPE3_9ORYZ</name>
<evidence type="ECO:0000313" key="1">
    <source>
        <dbReference type="EMBL" id="KAF0902036.1"/>
    </source>
</evidence>
<dbReference type="EMBL" id="SPHZ02000008">
    <property type="protein sequence ID" value="KAF0902036.1"/>
    <property type="molecule type" value="Genomic_DNA"/>
</dbReference>
<gene>
    <name evidence="1" type="ORF">E2562_011855</name>
</gene>
<dbReference type="AlphaFoldDB" id="A0A6G1CPE3"/>
<keyword evidence="2" id="KW-1185">Reference proteome</keyword>
<dbReference type="Proteomes" id="UP000479710">
    <property type="component" value="Unassembled WGS sequence"/>
</dbReference>
<proteinExistence type="predicted"/>
<comment type="caution">
    <text evidence="1">The sequence shown here is derived from an EMBL/GenBank/DDBJ whole genome shotgun (WGS) entry which is preliminary data.</text>
</comment>
<protein>
    <submittedName>
        <fullName evidence="1">Uncharacterized protein</fullName>
    </submittedName>
</protein>